<dbReference type="Proteomes" id="UP001303046">
    <property type="component" value="Unassembled WGS sequence"/>
</dbReference>
<feature type="domain" description="Reverse transcriptase/retrotransposon-derived protein RNase H-like" evidence="4">
    <location>
        <begin position="701"/>
        <end position="796"/>
    </location>
</feature>
<evidence type="ECO:0008006" key="8">
    <source>
        <dbReference type="Google" id="ProtNLM"/>
    </source>
</evidence>
<keyword evidence="1" id="KW-0511">Multifunctional enzyme</keyword>
<dbReference type="PANTHER" id="PTHR37984">
    <property type="entry name" value="PROTEIN CBG26694"/>
    <property type="match status" value="1"/>
</dbReference>
<organism evidence="6 7">
    <name type="scientific">Necator americanus</name>
    <name type="common">Human hookworm</name>
    <dbReference type="NCBI Taxonomy" id="51031"/>
    <lineage>
        <taxon>Eukaryota</taxon>
        <taxon>Metazoa</taxon>
        <taxon>Ecdysozoa</taxon>
        <taxon>Nematoda</taxon>
        <taxon>Chromadorea</taxon>
        <taxon>Rhabditida</taxon>
        <taxon>Rhabditina</taxon>
        <taxon>Rhabditomorpha</taxon>
        <taxon>Strongyloidea</taxon>
        <taxon>Ancylostomatidae</taxon>
        <taxon>Bunostominae</taxon>
        <taxon>Necator</taxon>
    </lineage>
</organism>
<evidence type="ECO:0000313" key="6">
    <source>
        <dbReference type="EMBL" id="KAK6760949.1"/>
    </source>
</evidence>
<name>A0ABR1EE46_NECAM</name>
<dbReference type="PANTHER" id="PTHR37984:SF5">
    <property type="entry name" value="PROTEIN NYNRIN-LIKE"/>
    <property type="match status" value="1"/>
</dbReference>
<evidence type="ECO:0000256" key="2">
    <source>
        <dbReference type="SAM" id="MobiDB-lite"/>
    </source>
</evidence>
<evidence type="ECO:0000259" key="3">
    <source>
        <dbReference type="Pfam" id="PF00078"/>
    </source>
</evidence>
<dbReference type="EMBL" id="JAVFWL010000006">
    <property type="protein sequence ID" value="KAK6760949.1"/>
    <property type="molecule type" value="Genomic_DNA"/>
</dbReference>
<dbReference type="Pfam" id="PF23309">
    <property type="entry name" value="DUF7083"/>
    <property type="match status" value="1"/>
</dbReference>
<dbReference type="InterPro" id="IPR050951">
    <property type="entry name" value="Retrovirus_Pol_polyprotein"/>
</dbReference>
<sequence>MEYRSLRGVYCVIAIVCNFPCVETFLFTRSMYVAMFGTGSGLVCRIQKKEDLAEARSRNKKKEEAEEAQTSPSEPLKIPRGTEGKESQLENFLAAMVQQMEIQHEEMKTLLNALAPAQRTAVRDVSRDQYDQLSKNVQMFVSDEEVDHTFAYWYKRYGPVIRDSVLLDSKKRDLILIKLNEDAYRKYADDMLPKQPHEIDLEMTVANLDASKKRLIRRWYECLRINCQLLTASYVPFRDYPNMIKRMDEDARLKELDYTALKTLQFVAGFQDPSLREMDNTDMEGSHGVHVVQKKNVKCVNCGGSHYRSTSPLLFSNTGQKLRQKLRRRSNRRKRSQCKNVVTFSAENARTDVNIRTRYLRFQLDTSITLVSRQRWKKLGSPPLKPCIMPVKTTDGSPMKIDGRFSTDFFFRDRITGKNIQGNGTCYVTESTNLLGLEWCIQLPAYKELKGKLEEAMRRSIQCELGRCVKTKAKLLLRDNAVPVFKKKRPVPYAFVTDLDAEIDRLFAEQVISPVEHSEWVTPIVVVKKKSGQIRLCGDFSTGLNDALQLHQHPLPTAEHVFTKLNGEQLFTHINFAEAYLQVEVEEESKGMLTIKTHRGLYRYNRLPFGVKSVPGIFQHIMDSMICGLEGVAAYQDDVIVKGRTQQIRYLGCSIYKDKRNPDPEKIEAIRQMPVPKNVAEMRHLHALLDALLKKDVPFKWNEECEAAFNRVKKVLASDLLLTHFDPSPYIIVAADASDHGIGTVFLHRMPDGTEKAIWHANRSLTAAETNYGQIEKEGLALIFAVRKFHRYIYGR</sequence>
<evidence type="ECO:0000259" key="5">
    <source>
        <dbReference type="Pfam" id="PF23309"/>
    </source>
</evidence>
<dbReference type="InterPro" id="IPR043502">
    <property type="entry name" value="DNA/RNA_pol_sf"/>
</dbReference>
<comment type="caution">
    <text evidence="6">The sequence shown here is derived from an EMBL/GenBank/DDBJ whole genome shotgun (WGS) entry which is preliminary data.</text>
</comment>
<proteinExistence type="predicted"/>
<feature type="domain" description="DUF7083" evidence="5">
    <location>
        <begin position="130"/>
        <end position="210"/>
    </location>
</feature>
<gene>
    <name evidence="6" type="primary">Necator_chrX.g22300</name>
    <name evidence="6" type="ORF">RB195_022139</name>
</gene>
<feature type="domain" description="Reverse transcriptase" evidence="3">
    <location>
        <begin position="528"/>
        <end position="645"/>
    </location>
</feature>
<dbReference type="CDD" id="cd01647">
    <property type="entry name" value="RT_LTR"/>
    <property type="match status" value="1"/>
</dbReference>
<reference evidence="6 7" key="1">
    <citation type="submission" date="2023-08" db="EMBL/GenBank/DDBJ databases">
        <title>A Necator americanus chromosomal reference genome.</title>
        <authorList>
            <person name="Ilik V."/>
            <person name="Petrzelkova K.J."/>
            <person name="Pardy F."/>
            <person name="Fuh T."/>
            <person name="Niatou-Singa F.S."/>
            <person name="Gouil Q."/>
            <person name="Baker L."/>
            <person name="Ritchie M.E."/>
            <person name="Jex A.R."/>
            <person name="Gazzola D."/>
            <person name="Li H."/>
            <person name="Toshio Fujiwara R."/>
            <person name="Zhan B."/>
            <person name="Aroian R.V."/>
            <person name="Pafco B."/>
            <person name="Schwarz E.M."/>
        </authorList>
    </citation>
    <scope>NUCLEOTIDE SEQUENCE [LARGE SCALE GENOMIC DNA]</scope>
    <source>
        <strain evidence="6 7">Aroian</strain>
        <tissue evidence="6">Whole animal</tissue>
    </source>
</reference>
<evidence type="ECO:0000256" key="1">
    <source>
        <dbReference type="ARBA" id="ARBA00023268"/>
    </source>
</evidence>
<dbReference type="SUPFAM" id="SSF56672">
    <property type="entry name" value="DNA/RNA polymerases"/>
    <property type="match status" value="1"/>
</dbReference>
<feature type="compositionally biased region" description="Basic and acidic residues" evidence="2">
    <location>
        <begin position="55"/>
        <end position="64"/>
    </location>
</feature>
<protein>
    <recommendedName>
        <fullName evidence="8">Reverse transcriptase/retrotransposon-derived protein RNase H-like domain-containing protein</fullName>
    </recommendedName>
</protein>
<dbReference type="InterPro" id="IPR055510">
    <property type="entry name" value="DUF7083"/>
</dbReference>
<dbReference type="Gene3D" id="3.10.10.10">
    <property type="entry name" value="HIV Type 1 Reverse Transcriptase, subunit A, domain 1"/>
    <property type="match status" value="1"/>
</dbReference>
<evidence type="ECO:0000259" key="4">
    <source>
        <dbReference type="Pfam" id="PF17919"/>
    </source>
</evidence>
<accession>A0ABR1EE46</accession>
<dbReference type="Pfam" id="PF17919">
    <property type="entry name" value="RT_RNaseH_2"/>
    <property type="match status" value="1"/>
</dbReference>
<dbReference type="InterPro" id="IPR041577">
    <property type="entry name" value="RT_RNaseH_2"/>
</dbReference>
<feature type="region of interest" description="Disordered" evidence="2">
    <location>
        <begin position="55"/>
        <end position="82"/>
    </location>
</feature>
<dbReference type="InterPro" id="IPR043128">
    <property type="entry name" value="Rev_trsase/Diguanyl_cyclase"/>
</dbReference>
<keyword evidence="7" id="KW-1185">Reference proteome</keyword>
<dbReference type="Gene3D" id="3.30.70.270">
    <property type="match status" value="2"/>
</dbReference>
<dbReference type="InterPro" id="IPR000477">
    <property type="entry name" value="RT_dom"/>
</dbReference>
<dbReference type="Pfam" id="PF00078">
    <property type="entry name" value="RVT_1"/>
    <property type="match status" value="1"/>
</dbReference>
<evidence type="ECO:0000313" key="7">
    <source>
        <dbReference type="Proteomes" id="UP001303046"/>
    </source>
</evidence>